<reference evidence="1 3" key="1">
    <citation type="submission" date="2017-03" db="EMBL/GenBank/DDBJ databases">
        <title>Draft genome sequence of Moraxella equi CCUG 4950T type strain.</title>
        <authorList>
            <person name="Salva-Serra F."/>
            <person name="Engstrom-Jakobsson H."/>
            <person name="Thorell K."/>
            <person name="Jaen-Luchoro D."/>
            <person name="Gonzales-Siles L."/>
            <person name="Karlsson R."/>
            <person name="Yazdan S."/>
            <person name="Boulund F."/>
            <person name="Johnning A."/>
            <person name="Engstrand L."/>
            <person name="Kristiansson E."/>
            <person name="Moore E."/>
        </authorList>
    </citation>
    <scope>NUCLEOTIDE SEQUENCE [LARGE SCALE GENOMIC DNA]</scope>
    <source>
        <strain evidence="1 3">CCUG 4950</strain>
    </source>
</reference>
<dbReference type="Proteomes" id="UP000254618">
    <property type="component" value="Unassembled WGS sequence"/>
</dbReference>
<evidence type="ECO:0000313" key="1">
    <source>
        <dbReference type="EMBL" id="OPH35837.1"/>
    </source>
</evidence>
<dbReference type="EMBL" id="MXAP01000104">
    <property type="protein sequence ID" value="OPH35837.1"/>
    <property type="molecule type" value="Genomic_DNA"/>
</dbReference>
<dbReference type="RefSeq" id="WP_079326267.1">
    <property type="nucleotide sequence ID" value="NZ_UGQF01000001.1"/>
</dbReference>
<organism evidence="2 4">
    <name type="scientific">Moraxella equi</name>
    <dbReference type="NCBI Taxonomy" id="60442"/>
    <lineage>
        <taxon>Bacteria</taxon>
        <taxon>Pseudomonadati</taxon>
        <taxon>Pseudomonadota</taxon>
        <taxon>Gammaproteobacteria</taxon>
        <taxon>Moraxellales</taxon>
        <taxon>Moraxellaceae</taxon>
        <taxon>Moraxella</taxon>
    </lineage>
</organism>
<protein>
    <submittedName>
        <fullName evidence="2">Uncharacterized protein</fullName>
    </submittedName>
</protein>
<evidence type="ECO:0000313" key="4">
    <source>
        <dbReference type="Proteomes" id="UP000254618"/>
    </source>
</evidence>
<gene>
    <name evidence="1" type="ORF">B5J93_10155</name>
    <name evidence="2" type="ORF">NCTC11012_02109</name>
</gene>
<sequence length="87" mass="10814">MSCYPIDNEIDYRFFKMTCQVKQINYKTLEQILQTKLQLLCNWRQIFCQNFNHFDDNIVTKYVKKTRMMTKAFTIWAVRENWTWTKK</sequence>
<dbReference type="EMBL" id="UGQF01000001">
    <property type="protein sequence ID" value="STZ03854.1"/>
    <property type="molecule type" value="Genomic_DNA"/>
</dbReference>
<keyword evidence="3" id="KW-1185">Reference proteome</keyword>
<evidence type="ECO:0000313" key="3">
    <source>
        <dbReference type="Proteomes" id="UP000190777"/>
    </source>
</evidence>
<evidence type="ECO:0000313" key="2">
    <source>
        <dbReference type="EMBL" id="STZ03854.1"/>
    </source>
</evidence>
<dbReference type="AlphaFoldDB" id="A0A378QU83"/>
<name>A0A378QU83_9GAMM</name>
<accession>A0A378QU83</accession>
<reference evidence="2 4" key="2">
    <citation type="submission" date="2018-06" db="EMBL/GenBank/DDBJ databases">
        <authorList>
            <consortium name="Pathogen Informatics"/>
            <person name="Doyle S."/>
        </authorList>
    </citation>
    <scope>NUCLEOTIDE SEQUENCE [LARGE SCALE GENOMIC DNA]</scope>
    <source>
        <strain evidence="2 4">NCTC11012</strain>
    </source>
</reference>
<proteinExistence type="predicted"/>
<dbReference type="Proteomes" id="UP000190777">
    <property type="component" value="Unassembled WGS sequence"/>
</dbReference>